<feature type="domain" description="BTB" evidence="2">
    <location>
        <begin position="201"/>
        <end position="294"/>
    </location>
</feature>
<reference evidence="3 4" key="1">
    <citation type="journal article" date="2017" name="Curr. Biol.">
        <title>The Evolution of Venom by Co-option of Single-Copy Genes.</title>
        <authorList>
            <person name="Martinson E.O."/>
            <person name="Mrinalini"/>
            <person name="Kelkar Y.D."/>
            <person name="Chang C.H."/>
            <person name="Werren J.H."/>
        </authorList>
    </citation>
    <scope>NUCLEOTIDE SEQUENCE [LARGE SCALE GENOMIC DNA]</scope>
    <source>
        <strain evidence="3 4">Alberta</strain>
        <tissue evidence="3">Whole body</tissue>
    </source>
</reference>
<evidence type="ECO:0000313" key="4">
    <source>
        <dbReference type="Proteomes" id="UP000215335"/>
    </source>
</evidence>
<sequence>MYVYPNCCRHAAGDTRENPSLIAAPTTTTKMELLVPTVSDVIFKYTWPIPHYKKTISKKYSFDSPSFDLNVNGIHSSWNLSIRFWKGPEGKRITNPVVLCLNILNCNVEEVEQAKIRFQFAVFNADVNYWEYCNVSRTILELRSSSDIISLGYRDLSIVERHLKNNGELRVMVKIQIIQCESEKHSLSQDMAKLLKHPQIADTKLVCSMEDEKKTSEIPVHSCVIAARSDVLASMIRTIEPTAQDEKVEEQENDNPNNNNNADIKYELELMDLSREVVEELLRYIYTDHVDNLDQLAPQMLALAIRFRLQGLKEHCERSLTETITPENVASRLLLADEYGCDILKRAGLAYCEENAMSITKNFAWKMMEQVNPELFNEVCEAGMGSSRSSMNDSELSN</sequence>
<dbReference type="Gene3D" id="1.25.40.420">
    <property type="match status" value="1"/>
</dbReference>
<dbReference type="InterPro" id="IPR011333">
    <property type="entry name" value="SKP1/BTB/POZ_sf"/>
</dbReference>
<protein>
    <recommendedName>
        <fullName evidence="2">BTB domain-containing protein</fullName>
    </recommendedName>
</protein>
<dbReference type="PANTHER" id="PTHR24413">
    <property type="entry name" value="SPECKLE-TYPE POZ PROTEIN"/>
    <property type="match status" value="1"/>
</dbReference>
<dbReference type="PROSITE" id="PS50097">
    <property type="entry name" value="BTB"/>
    <property type="match status" value="1"/>
</dbReference>
<dbReference type="Gene3D" id="3.30.710.10">
    <property type="entry name" value="Potassium Channel Kv1.1, Chain A"/>
    <property type="match status" value="1"/>
</dbReference>
<proteinExistence type="predicted"/>
<dbReference type="AlphaFoldDB" id="A0A232FI24"/>
<dbReference type="SMART" id="SM00225">
    <property type="entry name" value="BTB"/>
    <property type="match status" value="1"/>
</dbReference>
<dbReference type="STRING" id="543379.A0A232FI24"/>
<evidence type="ECO:0000313" key="3">
    <source>
        <dbReference type="EMBL" id="OXU30170.1"/>
    </source>
</evidence>
<dbReference type="Pfam" id="PF00651">
    <property type="entry name" value="BTB"/>
    <property type="match status" value="1"/>
</dbReference>
<keyword evidence="4" id="KW-1185">Reference proteome</keyword>
<dbReference type="Proteomes" id="UP000215335">
    <property type="component" value="Unassembled WGS sequence"/>
</dbReference>
<accession>A0A232FI24</accession>
<evidence type="ECO:0000256" key="1">
    <source>
        <dbReference type="SAM" id="MobiDB-lite"/>
    </source>
</evidence>
<dbReference type="InterPro" id="IPR000210">
    <property type="entry name" value="BTB/POZ_dom"/>
</dbReference>
<dbReference type="SUPFAM" id="SSF54695">
    <property type="entry name" value="POZ domain"/>
    <property type="match status" value="1"/>
</dbReference>
<dbReference type="OrthoDB" id="6359816at2759"/>
<feature type="region of interest" description="Disordered" evidence="1">
    <location>
        <begin position="242"/>
        <end position="261"/>
    </location>
</feature>
<evidence type="ECO:0000259" key="2">
    <source>
        <dbReference type="PROSITE" id="PS50097"/>
    </source>
</evidence>
<comment type="caution">
    <text evidence="3">The sequence shown here is derived from an EMBL/GenBank/DDBJ whole genome shotgun (WGS) entry which is preliminary data.</text>
</comment>
<gene>
    <name evidence="3" type="ORF">TSAR_007623</name>
</gene>
<dbReference type="EMBL" id="NNAY01000187">
    <property type="protein sequence ID" value="OXU30170.1"/>
    <property type="molecule type" value="Genomic_DNA"/>
</dbReference>
<organism evidence="3 4">
    <name type="scientific">Trichomalopsis sarcophagae</name>
    <dbReference type="NCBI Taxonomy" id="543379"/>
    <lineage>
        <taxon>Eukaryota</taxon>
        <taxon>Metazoa</taxon>
        <taxon>Ecdysozoa</taxon>
        <taxon>Arthropoda</taxon>
        <taxon>Hexapoda</taxon>
        <taxon>Insecta</taxon>
        <taxon>Pterygota</taxon>
        <taxon>Neoptera</taxon>
        <taxon>Endopterygota</taxon>
        <taxon>Hymenoptera</taxon>
        <taxon>Apocrita</taxon>
        <taxon>Proctotrupomorpha</taxon>
        <taxon>Chalcidoidea</taxon>
        <taxon>Pteromalidae</taxon>
        <taxon>Pteromalinae</taxon>
        <taxon>Trichomalopsis</taxon>
    </lineage>
</organism>
<name>A0A232FI24_9HYME</name>